<dbReference type="InterPro" id="IPR036390">
    <property type="entry name" value="WH_DNA-bd_sf"/>
</dbReference>
<evidence type="ECO:0000313" key="5">
    <source>
        <dbReference type="EMBL" id="WPR90333.1"/>
    </source>
</evidence>
<dbReference type="InterPro" id="IPR052362">
    <property type="entry name" value="HTH-GbsR_regulator"/>
</dbReference>
<evidence type="ECO:0000313" key="6">
    <source>
        <dbReference type="Proteomes" id="UP001323798"/>
    </source>
</evidence>
<dbReference type="Proteomes" id="UP001323798">
    <property type="component" value="Chromosome"/>
</dbReference>
<dbReference type="RefSeq" id="WP_320943045.1">
    <property type="nucleotide sequence ID" value="NZ_BAABEU010000011.1"/>
</dbReference>
<evidence type="ECO:0000259" key="4">
    <source>
        <dbReference type="Pfam" id="PF12802"/>
    </source>
</evidence>
<dbReference type="PANTHER" id="PTHR38465:SF2">
    <property type="entry name" value="HTH-TYPE TRANSCRIPTIONAL REGULATOR MMPR5"/>
    <property type="match status" value="1"/>
</dbReference>
<sequence length="157" mass="17230">MEHRGIEPAEQAATVMTAAGMPRMPARVMMALIAAPEGGYTAAELSDRLGISAGAVSGAVRYLLTTHFILRRSVPGDRRDRYDLAADTWHTVLMSNTPVYERMADYIERIGASAADDPAITTRSSEMAAFLRFMAKRLPEIVSEWEEQRAADAQLEA</sequence>
<keyword evidence="2" id="KW-0238">DNA-binding</keyword>
<protein>
    <submittedName>
        <fullName evidence="5">MarR family transcriptional regulator</fullName>
    </submittedName>
</protein>
<evidence type="ECO:0000256" key="2">
    <source>
        <dbReference type="ARBA" id="ARBA00023125"/>
    </source>
</evidence>
<accession>A0ABZ0SR93</accession>
<gene>
    <name evidence="5" type="ORF">SM116_03325</name>
</gene>
<evidence type="ECO:0000256" key="3">
    <source>
        <dbReference type="ARBA" id="ARBA00023163"/>
    </source>
</evidence>
<keyword evidence="1" id="KW-0805">Transcription regulation</keyword>
<organism evidence="5 6">
    <name type="scientific">Microbacterium rhizosphaerae</name>
    <dbReference type="NCBI Taxonomy" id="1678237"/>
    <lineage>
        <taxon>Bacteria</taxon>
        <taxon>Bacillati</taxon>
        <taxon>Actinomycetota</taxon>
        <taxon>Actinomycetes</taxon>
        <taxon>Micrococcales</taxon>
        <taxon>Microbacteriaceae</taxon>
        <taxon>Microbacterium</taxon>
    </lineage>
</organism>
<dbReference type="Gene3D" id="1.10.10.10">
    <property type="entry name" value="Winged helix-like DNA-binding domain superfamily/Winged helix DNA-binding domain"/>
    <property type="match status" value="1"/>
</dbReference>
<dbReference type="InterPro" id="IPR000835">
    <property type="entry name" value="HTH_MarR-typ"/>
</dbReference>
<keyword evidence="3" id="KW-0804">Transcription</keyword>
<reference evidence="5 6" key="1">
    <citation type="submission" date="2023-11" db="EMBL/GenBank/DDBJ databases">
        <title>Genome sequence of Microbacterium rhizosphaerae KACC 19337.</title>
        <authorList>
            <person name="Choi H."/>
            <person name="Kim S."/>
            <person name="Kim Y."/>
            <person name="Kwon S.-W."/>
            <person name="Heo J."/>
        </authorList>
    </citation>
    <scope>NUCLEOTIDE SEQUENCE [LARGE SCALE GENOMIC DNA]</scope>
    <source>
        <strain evidence="5 6">KACC 19337</strain>
    </source>
</reference>
<dbReference type="PANTHER" id="PTHR38465">
    <property type="entry name" value="HTH-TYPE TRANSCRIPTIONAL REGULATOR MJ1563-RELATED"/>
    <property type="match status" value="1"/>
</dbReference>
<keyword evidence="6" id="KW-1185">Reference proteome</keyword>
<proteinExistence type="predicted"/>
<feature type="domain" description="HTH marR-type" evidence="4">
    <location>
        <begin position="20"/>
        <end position="79"/>
    </location>
</feature>
<dbReference type="EMBL" id="CP139368">
    <property type="protein sequence ID" value="WPR90333.1"/>
    <property type="molecule type" value="Genomic_DNA"/>
</dbReference>
<dbReference type="Pfam" id="PF12802">
    <property type="entry name" value="MarR_2"/>
    <property type="match status" value="1"/>
</dbReference>
<dbReference type="InterPro" id="IPR036388">
    <property type="entry name" value="WH-like_DNA-bd_sf"/>
</dbReference>
<name>A0ABZ0SR93_9MICO</name>
<evidence type="ECO:0000256" key="1">
    <source>
        <dbReference type="ARBA" id="ARBA00023015"/>
    </source>
</evidence>
<dbReference type="SUPFAM" id="SSF46785">
    <property type="entry name" value="Winged helix' DNA-binding domain"/>
    <property type="match status" value="1"/>
</dbReference>